<evidence type="ECO:0000256" key="2">
    <source>
        <dbReference type="ARBA" id="ARBA00022448"/>
    </source>
</evidence>
<comment type="caution">
    <text evidence="14">The sequence shown here is derived from an EMBL/GenBank/DDBJ whole genome shotgun (WGS) entry which is preliminary data.</text>
</comment>
<dbReference type="PANTHER" id="PTHR43427:SF6">
    <property type="entry name" value="CHLORIDE CHANNEL PROTEIN CLC-E"/>
    <property type="match status" value="1"/>
</dbReference>
<keyword evidence="2" id="KW-0813">Transport</keyword>
<evidence type="ECO:0000313" key="14">
    <source>
        <dbReference type="EMBL" id="RIA35385.1"/>
    </source>
</evidence>
<evidence type="ECO:0000256" key="6">
    <source>
        <dbReference type="ARBA" id="ARBA00023136"/>
    </source>
</evidence>
<keyword evidence="7" id="KW-0869">Chloride channel</keyword>
<evidence type="ECO:0000313" key="15">
    <source>
        <dbReference type="Proteomes" id="UP000266568"/>
    </source>
</evidence>
<evidence type="ECO:0000256" key="3">
    <source>
        <dbReference type="ARBA" id="ARBA00022692"/>
    </source>
</evidence>
<dbReference type="InterPro" id="IPR050368">
    <property type="entry name" value="ClC-type_chloride_channel"/>
</dbReference>
<dbReference type="Gene3D" id="3.10.580.10">
    <property type="entry name" value="CBS-domain"/>
    <property type="match status" value="1"/>
</dbReference>
<dbReference type="EMBL" id="QXDC01000007">
    <property type="protein sequence ID" value="RIA35385.1"/>
    <property type="molecule type" value="Genomic_DNA"/>
</dbReference>
<dbReference type="PANTHER" id="PTHR43427">
    <property type="entry name" value="CHLORIDE CHANNEL PROTEIN CLC-E"/>
    <property type="match status" value="1"/>
</dbReference>
<evidence type="ECO:0000256" key="9">
    <source>
        <dbReference type="ARBA" id="ARBA00023303"/>
    </source>
</evidence>
<dbReference type="Pfam" id="PF00571">
    <property type="entry name" value="CBS"/>
    <property type="match status" value="2"/>
</dbReference>
<dbReference type="AlphaFoldDB" id="A0A397NL11"/>
<dbReference type="SMART" id="SM00116">
    <property type="entry name" value="CBS"/>
    <property type="match status" value="2"/>
</dbReference>
<dbReference type="Proteomes" id="UP000266568">
    <property type="component" value="Unassembled WGS sequence"/>
</dbReference>
<feature type="transmembrane region" description="Helical" evidence="12">
    <location>
        <begin position="305"/>
        <end position="327"/>
    </location>
</feature>
<proteinExistence type="predicted"/>
<feature type="transmembrane region" description="Helical" evidence="12">
    <location>
        <begin position="394"/>
        <end position="414"/>
    </location>
</feature>
<feature type="transmembrane region" description="Helical" evidence="12">
    <location>
        <begin position="226"/>
        <end position="248"/>
    </location>
</feature>
<dbReference type="PROSITE" id="PS51371">
    <property type="entry name" value="CBS"/>
    <property type="match status" value="2"/>
</dbReference>
<dbReference type="InterPro" id="IPR000644">
    <property type="entry name" value="CBS_dom"/>
</dbReference>
<keyword evidence="6 12" id="KW-0472">Membrane</keyword>
<evidence type="ECO:0000256" key="11">
    <source>
        <dbReference type="SAM" id="MobiDB-lite"/>
    </source>
</evidence>
<dbReference type="InterPro" id="IPR014743">
    <property type="entry name" value="Cl-channel_core"/>
</dbReference>
<dbReference type="SUPFAM" id="SSF81340">
    <property type="entry name" value="Clc chloride channel"/>
    <property type="match status" value="1"/>
</dbReference>
<keyword evidence="10" id="KW-0129">CBS domain</keyword>
<keyword evidence="9" id="KW-0407">Ion channel</keyword>
<protein>
    <submittedName>
        <fullName evidence="14">H+/Cl-antiporter ClcA</fullName>
    </submittedName>
</protein>
<keyword evidence="3 12" id="KW-0812">Transmembrane</keyword>
<dbReference type="CDD" id="cd00400">
    <property type="entry name" value="Voltage_gated_ClC"/>
    <property type="match status" value="1"/>
</dbReference>
<evidence type="ECO:0000256" key="1">
    <source>
        <dbReference type="ARBA" id="ARBA00004141"/>
    </source>
</evidence>
<feature type="transmembrane region" description="Helical" evidence="12">
    <location>
        <begin position="55"/>
        <end position="81"/>
    </location>
</feature>
<keyword evidence="15" id="KW-1185">Reference proteome</keyword>
<accession>A0A397NL11</accession>
<dbReference type="Gene3D" id="1.10.3080.10">
    <property type="entry name" value="Clc chloride channel"/>
    <property type="match status" value="1"/>
</dbReference>
<keyword evidence="8" id="KW-0868">Chloride</keyword>
<evidence type="ECO:0000256" key="10">
    <source>
        <dbReference type="PROSITE-ProRule" id="PRU00703"/>
    </source>
</evidence>
<dbReference type="PRINTS" id="PR00762">
    <property type="entry name" value="CLCHANNEL"/>
</dbReference>
<keyword evidence="4 12" id="KW-1133">Transmembrane helix</keyword>
<feature type="transmembrane region" description="Helical" evidence="12">
    <location>
        <begin position="159"/>
        <end position="184"/>
    </location>
</feature>
<dbReference type="InterPro" id="IPR001807">
    <property type="entry name" value="ClC"/>
</dbReference>
<evidence type="ECO:0000256" key="5">
    <source>
        <dbReference type="ARBA" id="ARBA00023065"/>
    </source>
</evidence>
<evidence type="ECO:0000259" key="13">
    <source>
        <dbReference type="PROSITE" id="PS51371"/>
    </source>
</evidence>
<feature type="domain" description="CBS" evidence="13">
    <location>
        <begin position="508"/>
        <end position="567"/>
    </location>
</feature>
<evidence type="ECO:0000256" key="7">
    <source>
        <dbReference type="ARBA" id="ARBA00023173"/>
    </source>
</evidence>
<gene>
    <name evidence="14" type="ORF">DFR49_4363</name>
</gene>
<keyword evidence="5" id="KW-0406">Ion transport</keyword>
<feature type="transmembrane region" description="Helical" evidence="12">
    <location>
        <begin position="359"/>
        <end position="382"/>
    </location>
</feature>
<evidence type="ECO:0000256" key="8">
    <source>
        <dbReference type="ARBA" id="ARBA00023214"/>
    </source>
</evidence>
<dbReference type="InterPro" id="IPR046342">
    <property type="entry name" value="CBS_dom_sf"/>
</dbReference>
<organism evidence="14 15">
    <name type="scientific">Hephaestia caeni</name>
    <dbReference type="NCBI Taxonomy" id="645617"/>
    <lineage>
        <taxon>Bacteria</taxon>
        <taxon>Pseudomonadati</taxon>
        <taxon>Pseudomonadota</taxon>
        <taxon>Alphaproteobacteria</taxon>
        <taxon>Sphingomonadales</taxon>
        <taxon>Sphingomonadaceae</taxon>
        <taxon>Hephaestia</taxon>
    </lineage>
</organism>
<sequence>MPRLADHSADTRMLLLAGMALVVGTGGAASAWLLLHLIAIVTNLAWFGRFSVEPALIIDSTLGVAALLIPIVGSVIIGLMARFGSDKIRGHGIPEAIEAILYGQSKLSSKVAILKPLSSAISIGTGGPFGAEGPIIMTGGAIGSIFAQRFRLTAAERKTLLVAGAAAGMTGIFGTPIAAILLALEVLLFEWKPRSFVPVVVAVLTALAWRPYLVGEGPLFPFDASFAIDTTTLVLAALTGLLTGFVAAGLSSALYRIEDGFHALPVHWMWWPALGAVVVGIGGVIEPRVLGAGYNSIQDLLDGSLALKAMLLLLAVKAVVWLVALGSGTSGGILAPLLIIGGAFGGLIGLMLPGGPGPWAMIGMTGVMAAAMRAPLTAALFAVELTGHFDALPATAATAGAAYAVAVLILKRSILTEKISRRGRHILQEYSVDPLAIAQADQIMTPAPETLAEDMPIVDAIRFFEQAQHRSYPVIDAQGLPIAIASRADALRWRQTNLAEGVTLGELLSDGSMPVVHPATPATDIANLMIAEDMGRICVVDPQSGALIGIIARRNLLSARAGKLREERERGAHETRLAWKRGEKK</sequence>
<comment type="subcellular location">
    <subcellularLocation>
        <location evidence="1">Membrane</location>
        <topology evidence="1">Multi-pass membrane protein</topology>
    </subcellularLocation>
</comment>
<feature type="transmembrane region" description="Helical" evidence="12">
    <location>
        <begin position="196"/>
        <end position="214"/>
    </location>
</feature>
<feature type="transmembrane region" description="Helical" evidence="12">
    <location>
        <begin position="333"/>
        <end position="352"/>
    </location>
</feature>
<dbReference type="GO" id="GO:0034707">
    <property type="term" value="C:chloride channel complex"/>
    <property type="evidence" value="ECO:0007669"/>
    <property type="project" value="UniProtKB-KW"/>
</dbReference>
<dbReference type="Pfam" id="PF00654">
    <property type="entry name" value="Voltage_CLC"/>
    <property type="match status" value="1"/>
</dbReference>
<feature type="domain" description="CBS" evidence="13">
    <location>
        <begin position="444"/>
        <end position="500"/>
    </location>
</feature>
<name>A0A397NL11_9SPHN</name>
<dbReference type="CDD" id="cd02205">
    <property type="entry name" value="CBS_pair_SF"/>
    <property type="match status" value="1"/>
</dbReference>
<dbReference type="SUPFAM" id="SSF54631">
    <property type="entry name" value="CBS-domain pair"/>
    <property type="match status" value="1"/>
</dbReference>
<feature type="region of interest" description="Disordered" evidence="11">
    <location>
        <begin position="563"/>
        <end position="585"/>
    </location>
</feature>
<feature type="transmembrane region" description="Helical" evidence="12">
    <location>
        <begin position="268"/>
        <end position="285"/>
    </location>
</feature>
<evidence type="ECO:0000256" key="12">
    <source>
        <dbReference type="SAM" id="Phobius"/>
    </source>
</evidence>
<dbReference type="GO" id="GO:0005254">
    <property type="term" value="F:chloride channel activity"/>
    <property type="evidence" value="ECO:0007669"/>
    <property type="project" value="UniProtKB-KW"/>
</dbReference>
<reference evidence="14 15" key="1">
    <citation type="submission" date="2018-08" db="EMBL/GenBank/DDBJ databases">
        <title>Genomic Encyclopedia of Type Strains, Phase IV (KMG-IV): sequencing the most valuable type-strain genomes for metagenomic binning, comparative biology and taxonomic classification.</title>
        <authorList>
            <person name="Goeker M."/>
        </authorList>
    </citation>
    <scope>NUCLEOTIDE SEQUENCE [LARGE SCALE GENOMIC DNA]</scope>
    <source>
        <strain evidence="14 15">DSM 25527</strain>
    </source>
</reference>
<evidence type="ECO:0000256" key="4">
    <source>
        <dbReference type="ARBA" id="ARBA00022989"/>
    </source>
</evidence>
<feature type="transmembrane region" description="Helical" evidence="12">
    <location>
        <begin position="12"/>
        <end position="35"/>
    </location>
</feature>